<dbReference type="InterPro" id="IPR001387">
    <property type="entry name" value="Cro/C1-type_HTH"/>
</dbReference>
<dbReference type="EMBL" id="CP000251">
    <property type="protein sequence ID" value="ABC82295.1"/>
    <property type="molecule type" value="Genomic_DNA"/>
</dbReference>
<dbReference type="Gene3D" id="1.10.260.40">
    <property type="entry name" value="lambda repressor-like DNA-binding domains"/>
    <property type="match status" value="2"/>
</dbReference>
<dbReference type="Proteomes" id="UP000001935">
    <property type="component" value="Chromosome"/>
</dbReference>
<dbReference type="SUPFAM" id="SSF47413">
    <property type="entry name" value="lambda repressor-like DNA-binding domains"/>
    <property type="match status" value="2"/>
</dbReference>
<sequence length="156" mass="17116">MKVNDRLRAQRTKLGLTDAEVASGAQLSRDEFRDLEQHEDEAVHVLHLRNLRLLCEVLGVDALDLLGIPCASCAGSDVGRSRGGRHDVVRERRVALGLSQADLADRIGFEAGVVDDIERDPDYLERWSAGLVLSLAEVLAVPPQVLLDVRCPKCGR</sequence>
<proteinExistence type="predicted"/>
<feature type="domain" description="HTH cro/C1-type" evidence="1">
    <location>
        <begin position="89"/>
        <end position="146"/>
    </location>
</feature>
<reference evidence="2 3" key="1">
    <citation type="submission" date="2006-01" db="EMBL/GenBank/DDBJ databases">
        <title>Complete sequence of Anaeromyxobacter dehalogenans 2CP-C.</title>
        <authorList>
            <consortium name="US DOE Joint Genome Institute"/>
            <person name="Copeland A."/>
            <person name="Lucas S."/>
            <person name="Lapidus A."/>
            <person name="Barry K."/>
            <person name="Detter J.C."/>
            <person name="Glavina T."/>
            <person name="Hammon N."/>
            <person name="Israni S."/>
            <person name="Pitluck S."/>
            <person name="Brettin T."/>
            <person name="Bruce D."/>
            <person name="Han C."/>
            <person name="Tapia R."/>
            <person name="Gilna P."/>
            <person name="Kiss H."/>
            <person name="Schmutz J."/>
            <person name="Larimer F."/>
            <person name="Land M."/>
            <person name="Kyrpides N."/>
            <person name="Anderson I."/>
            <person name="Sanford R.A."/>
            <person name="Ritalahti K.M."/>
            <person name="Thomas H.S."/>
            <person name="Kirby J.R."/>
            <person name="Zhulin I.B."/>
            <person name="Loeffler F.E."/>
            <person name="Richardson P."/>
        </authorList>
    </citation>
    <scope>NUCLEOTIDE SEQUENCE [LARGE SCALE GENOMIC DNA]</scope>
    <source>
        <strain evidence="2 3">2CP-C</strain>
    </source>
</reference>
<gene>
    <name evidence="2" type="ordered locus">Adeh_2525</name>
</gene>
<dbReference type="SMART" id="SM00530">
    <property type="entry name" value="HTH_XRE"/>
    <property type="match status" value="2"/>
</dbReference>
<evidence type="ECO:0000313" key="2">
    <source>
        <dbReference type="EMBL" id="ABC82295.1"/>
    </source>
</evidence>
<organism evidence="2 3">
    <name type="scientific">Anaeromyxobacter dehalogenans (strain 2CP-C)</name>
    <dbReference type="NCBI Taxonomy" id="290397"/>
    <lineage>
        <taxon>Bacteria</taxon>
        <taxon>Pseudomonadati</taxon>
        <taxon>Myxococcota</taxon>
        <taxon>Myxococcia</taxon>
        <taxon>Myxococcales</taxon>
        <taxon>Cystobacterineae</taxon>
        <taxon>Anaeromyxobacteraceae</taxon>
        <taxon>Anaeromyxobacter</taxon>
    </lineage>
</organism>
<evidence type="ECO:0000259" key="1">
    <source>
        <dbReference type="PROSITE" id="PS50943"/>
    </source>
</evidence>
<dbReference type="HOGENOM" id="CLU_1727556_0_0_7"/>
<dbReference type="CDD" id="cd00093">
    <property type="entry name" value="HTH_XRE"/>
    <property type="match status" value="2"/>
</dbReference>
<protein>
    <submittedName>
        <fullName evidence="2">Transcriptional regulator, XRE family</fullName>
    </submittedName>
</protein>
<dbReference type="KEGG" id="ade:Adeh_2525"/>
<accession>Q2IKW5</accession>
<dbReference type="InterPro" id="IPR010982">
    <property type="entry name" value="Lambda_DNA-bd_dom_sf"/>
</dbReference>
<dbReference type="AlphaFoldDB" id="Q2IKW5"/>
<evidence type="ECO:0000313" key="3">
    <source>
        <dbReference type="Proteomes" id="UP000001935"/>
    </source>
</evidence>
<dbReference type="GO" id="GO:0003677">
    <property type="term" value="F:DNA binding"/>
    <property type="evidence" value="ECO:0007669"/>
    <property type="project" value="InterPro"/>
</dbReference>
<dbReference type="PROSITE" id="PS50943">
    <property type="entry name" value="HTH_CROC1"/>
    <property type="match status" value="1"/>
</dbReference>
<name>Q2IKW5_ANADE</name>
<dbReference type="RefSeq" id="WP_011421577.1">
    <property type="nucleotide sequence ID" value="NC_007760.1"/>
</dbReference>